<organism evidence="2 3">
    <name type="scientific">Azorhizobium caulinodans (strain ATCC 43989 / DSM 5975 / JCM 20966 / LMG 6465 / NBRC 14845 / NCIMB 13405 / ORS 571)</name>
    <dbReference type="NCBI Taxonomy" id="438753"/>
    <lineage>
        <taxon>Bacteria</taxon>
        <taxon>Pseudomonadati</taxon>
        <taxon>Pseudomonadota</taxon>
        <taxon>Alphaproteobacteria</taxon>
        <taxon>Hyphomicrobiales</taxon>
        <taxon>Xanthobacteraceae</taxon>
        <taxon>Azorhizobium</taxon>
    </lineage>
</organism>
<dbReference type="Proteomes" id="UP000000270">
    <property type="component" value="Chromosome"/>
</dbReference>
<reference evidence="2 3" key="6">
    <citation type="journal article" date="2011" name="Appl. Environ. Microbiol.">
        <title>Involvement of the azorhizobial chromosome partition gene (parA) in the onset of bacteroid differentiation during Sesbania rostrata stem nodule development.</title>
        <authorList>
            <person name="Liu CT."/>
            <person name="Lee KB."/>
            <person name="Wang YS."/>
            <person name="Peng MH."/>
            <person name="Lee KT."/>
            <person name="Suzuki S."/>
            <person name="Suzuki T."/>
            <person name="Oyaizu H."/>
        </authorList>
    </citation>
    <scope>NUCLEOTIDE SEQUENCE [LARGE SCALE GENOMIC DNA]</scope>
    <source>
        <strain evidence="3">ATCC 43989 / DSM 5975 / JCM 20966 / LMG 6465 / NBRC 14845 / NCIMB 13405 / ORS 571</strain>
    </source>
</reference>
<gene>
    <name evidence="2" type="ordered locus">AZC_3229</name>
</gene>
<name>A8ICM6_AZOC5</name>
<dbReference type="KEGG" id="azc:AZC_3229"/>
<reference evidence="2 3" key="3">
    <citation type="journal article" date="2008" name="BMC Genomics">
        <title>The genome of the versatile nitrogen fixer Azorhizobium caulinodans ORS571.</title>
        <authorList>
            <person name="Lee KB."/>
            <person name="Backer P.D."/>
            <person name="Aono T."/>
            <person name="Liu CT."/>
            <person name="Suzuki S."/>
            <person name="Suzuki T."/>
            <person name="Kaneko T."/>
            <person name="Yamada M."/>
            <person name="Tabata S."/>
            <person name="Kupfer D.M."/>
            <person name="Najar F.Z."/>
            <person name="Wiley G.B."/>
            <person name="Roe B."/>
            <person name="Binnewies T.T."/>
            <person name="Ussery D.W."/>
            <person name="D'Haeze W."/>
            <person name="Herder J.D."/>
            <person name="Gevers D."/>
            <person name="Vereecke D."/>
            <person name="Holsters M."/>
            <person name="Oyaizu H."/>
        </authorList>
    </citation>
    <scope>NUCLEOTIDE SEQUENCE [LARGE SCALE GENOMIC DNA]</scope>
    <source>
        <strain evidence="3">ATCC 43989 / DSM 5975 / JCM 20966 / LMG 6465 / NBRC 14845 / NCIMB 13405 / ORS 571</strain>
    </source>
</reference>
<keyword evidence="3" id="KW-1185">Reference proteome</keyword>
<evidence type="ECO:0000256" key="1">
    <source>
        <dbReference type="SAM" id="MobiDB-lite"/>
    </source>
</evidence>
<reference evidence="2 3" key="1">
    <citation type="journal article" date="2007" name="Appl. Environ. Microbiol.">
        <title>Rhizobial factors required for stem nodule maturation and maintenance in Sesbania rostrata-Azorhizobium caulinodans ORS571 symbiosis.</title>
        <authorList>
            <person name="Suzuki S."/>
            <person name="Aono T."/>
            <person name="Lee KB."/>
            <person name="Suzuki T."/>
            <person name="Liu CT."/>
            <person name="Miwa H."/>
            <person name="Wakao S."/>
            <person name="Iki T."/>
            <person name="Oyaizu H."/>
        </authorList>
    </citation>
    <scope>NUCLEOTIDE SEQUENCE [LARGE SCALE GENOMIC DNA]</scope>
    <source>
        <strain evidence="3">ATCC 43989 / DSM 5975 / JCM 20966 / LMG 6465 / NBRC 14845 / NCIMB 13405 / ORS 571</strain>
    </source>
</reference>
<dbReference type="EMBL" id="AP009384">
    <property type="protein sequence ID" value="BAF89227.1"/>
    <property type="molecule type" value="Genomic_DNA"/>
</dbReference>
<accession>A8ICM6</accession>
<evidence type="ECO:0000313" key="3">
    <source>
        <dbReference type="Proteomes" id="UP000000270"/>
    </source>
</evidence>
<reference evidence="2 3" key="4">
    <citation type="journal article" date="2009" name="Appl. Environ. Microbiol.">
        <title>Comparative genome-wide transcriptional profiling of Azorhizobium caulinodans ORS571 grown under free-living and symbiotic conditions.</title>
        <authorList>
            <person name="Tsukada S."/>
            <person name="Aono T."/>
            <person name="Akiba N."/>
            <person name="Lee KB."/>
            <person name="Liu CT."/>
            <person name="Toyazaki H."/>
            <person name="Oyaizu H."/>
        </authorList>
    </citation>
    <scope>NUCLEOTIDE SEQUENCE [LARGE SCALE GENOMIC DNA]</scope>
    <source>
        <strain evidence="3">ATCC 43989 / DSM 5975 / JCM 20966 / LMG 6465 / NBRC 14845 / NCIMB 13405 / ORS 571</strain>
    </source>
</reference>
<evidence type="ECO:0000313" key="2">
    <source>
        <dbReference type="EMBL" id="BAF89227.1"/>
    </source>
</evidence>
<dbReference type="STRING" id="438753.AZC_3229"/>
<reference evidence="3" key="2">
    <citation type="submission" date="2007-04" db="EMBL/GenBank/DDBJ databases">
        <title>Complete genome sequence of the nitrogen-fixing bacterium Azorhizobium caulinodans ORS571.</title>
        <authorList>
            <person name="Lee K.B."/>
            <person name="Backer P.D."/>
            <person name="Aono T."/>
            <person name="Liu C.T."/>
            <person name="Suzuki S."/>
            <person name="Suzuki T."/>
            <person name="Kaneko T."/>
            <person name="Yamada M."/>
            <person name="Tabata S."/>
            <person name="Kupfer D.M."/>
            <person name="Najar F.Z."/>
            <person name="Wiley G.B."/>
            <person name="Roe B."/>
            <person name="Binnewies T."/>
            <person name="Ussery D."/>
            <person name="Vereecke D."/>
            <person name="Gevers D."/>
            <person name="Holsters M."/>
            <person name="Oyaizu H."/>
        </authorList>
    </citation>
    <scope>NUCLEOTIDE SEQUENCE [LARGE SCALE GENOMIC DNA]</scope>
    <source>
        <strain evidence="3">ATCC 43989 / DSM 5975 / JCM 20966 / LMG 6465 / NBRC 14845 / NCIMB 13405 / ORS 571</strain>
    </source>
</reference>
<dbReference type="AlphaFoldDB" id="A8ICM6"/>
<proteinExistence type="predicted"/>
<feature type="region of interest" description="Disordered" evidence="1">
    <location>
        <begin position="1"/>
        <end position="57"/>
    </location>
</feature>
<dbReference type="RefSeq" id="WP_012171753.1">
    <property type="nucleotide sequence ID" value="NC_009937.1"/>
</dbReference>
<reference evidence="2 3" key="5">
    <citation type="journal article" date="2010" name="Appl. Environ. Microbiol.">
        <title>phrR-like gene praR of Azorhizobium caulinodans ORS571 is essential for symbiosis with Sesbania rostrata and is involved in expression of reb genes.</title>
        <authorList>
            <person name="Akiba N."/>
            <person name="Aono T."/>
            <person name="Toyazaki H."/>
            <person name="Sato S."/>
            <person name="Oyaizu H."/>
        </authorList>
    </citation>
    <scope>NUCLEOTIDE SEQUENCE [LARGE SCALE GENOMIC DNA]</scope>
    <source>
        <strain evidence="3">ATCC 43989 / DSM 5975 / JCM 20966 / LMG 6465 / NBRC 14845 / NCIMB 13405 / ORS 571</strain>
    </source>
</reference>
<dbReference type="HOGENOM" id="CLU_2986616_0_0_5"/>
<protein>
    <submittedName>
        <fullName evidence="2">Uncharacterized protein</fullName>
    </submittedName>
</protein>
<sequence length="57" mass="6007">MTNEKDASATPTPEPGIEPDGGTAPLGEQELDQVVGGVLPPLPPRPNRTGFTRIIRD</sequence>